<feature type="region of interest" description="Disordered" evidence="3">
    <location>
        <begin position="510"/>
        <end position="563"/>
    </location>
</feature>
<dbReference type="Ensembl" id="ENSCMIT00000015151.1">
    <property type="protein sequence ID" value="ENSCMIP00000014838.1"/>
    <property type="gene ID" value="ENSCMIG00000007287.1"/>
</dbReference>
<feature type="domain" description="DH" evidence="5">
    <location>
        <begin position="181"/>
        <end position="361"/>
    </location>
</feature>
<reference evidence="7" key="2">
    <citation type="journal article" date="2007" name="PLoS Biol.">
        <title>Survey sequencing and comparative analysis of the elephant shark (Callorhinchus milii) genome.</title>
        <authorList>
            <person name="Venkatesh B."/>
            <person name="Kirkness E.F."/>
            <person name="Loh Y.H."/>
            <person name="Halpern A.L."/>
            <person name="Lee A.P."/>
            <person name="Johnson J."/>
            <person name="Dandona N."/>
            <person name="Viswanathan L.D."/>
            <person name="Tay A."/>
            <person name="Venter J.C."/>
            <person name="Strausberg R.L."/>
            <person name="Brenner S."/>
        </authorList>
    </citation>
    <scope>NUCLEOTIDE SEQUENCE [LARGE SCALE GENOMIC DNA]</scope>
</reference>
<dbReference type="PANTHER" id="PTHR45924:SF1">
    <property type="entry name" value="PLECKSTRIN HOMOLOGY DOMAIN-CONTAINING FAMILY G MEMBER 1"/>
    <property type="match status" value="1"/>
</dbReference>
<evidence type="ECO:0000256" key="2">
    <source>
        <dbReference type="ARBA" id="ARBA00022658"/>
    </source>
</evidence>
<dbReference type="GO" id="GO:0005829">
    <property type="term" value="C:cytosol"/>
    <property type="evidence" value="ECO:0007669"/>
    <property type="project" value="UniProtKB-ARBA"/>
</dbReference>
<dbReference type="Gene3D" id="1.20.900.10">
    <property type="entry name" value="Dbl homology (DH) domain"/>
    <property type="match status" value="1"/>
</dbReference>
<evidence type="ECO:0000313" key="6">
    <source>
        <dbReference type="Ensembl" id="ENSCMIP00000014838.1"/>
    </source>
</evidence>
<dbReference type="PROSITE" id="PS50010">
    <property type="entry name" value="DH_2"/>
    <property type="match status" value="1"/>
</dbReference>
<dbReference type="SUPFAM" id="SSF48065">
    <property type="entry name" value="DBL homology domain (DH-domain)"/>
    <property type="match status" value="1"/>
</dbReference>
<reference evidence="7" key="3">
    <citation type="journal article" date="2014" name="Nature">
        <title>Elephant shark genome provides unique insights into gnathostome evolution.</title>
        <authorList>
            <consortium name="International Elephant Shark Genome Sequencing Consortium"/>
            <person name="Venkatesh B."/>
            <person name="Lee A.P."/>
            <person name="Ravi V."/>
            <person name="Maurya A.K."/>
            <person name="Lian M.M."/>
            <person name="Swann J.B."/>
            <person name="Ohta Y."/>
            <person name="Flajnik M.F."/>
            <person name="Sutoh Y."/>
            <person name="Kasahara M."/>
            <person name="Hoon S."/>
            <person name="Gangu V."/>
            <person name="Roy S.W."/>
            <person name="Irimia M."/>
            <person name="Korzh V."/>
            <person name="Kondrychyn I."/>
            <person name="Lim Z.W."/>
            <person name="Tay B.H."/>
            <person name="Tohari S."/>
            <person name="Kong K.W."/>
            <person name="Ho S."/>
            <person name="Lorente-Galdos B."/>
            <person name="Quilez J."/>
            <person name="Marques-Bonet T."/>
            <person name="Raney B.J."/>
            <person name="Ingham P.W."/>
            <person name="Tay A."/>
            <person name="Hillier L.W."/>
            <person name="Minx P."/>
            <person name="Boehm T."/>
            <person name="Wilson R.K."/>
            <person name="Brenner S."/>
            <person name="Warren W.C."/>
        </authorList>
    </citation>
    <scope>NUCLEOTIDE SEQUENCE [LARGE SCALE GENOMIC DNA]</scope>
</reference>
<dbReference type="InterPro" id="IPR001849">
    <property type="entry name" value="PH_domain"/>
</dbReference>
<feature type="region of interest" description="Disordered" evidence="3">
    <location>
        <begin position="577"/>
        <end position="656"/>
    </location>
</feature>
<organism evidence="6 7">
    <name type="scientific">Callorhinchus milii</name>
    <name type="common">Ghost shark</name>
    <dbReference type="NCBI Taxonomy" id="7868"/>
    <lineage>
        <taxon>Eukaryota</taxon>
        <taxon>Metazoa</taxon>
        <taxon>Chordata</taxon>
        <taxon>Craniata</taxon>
        <taxon>Vertebrata</taxon>
        <taxon>Chondrichthyes</taxon>
        <taxon>Holocephali</taxon>
        <taxon>Chimaeriformes</taxon>
        <taxon>Callorhinchidae</taxon>
        <taxon>Callorhinchus</taxon>
    </lineage>
</organism>
<keyword evidence="1" id="KW-0597">Phosphoprotein</keyword>
<protein>
    <submittedName>
        <fullName evidence="6">Pleckstrin homology and RhoGEF domain containing G1</fullName>
    </submittedName>
</protein>
<dbReference type="STRING" id="7868.ENSCMIP00000014838"/>
<dbReference type="InterPro" id="IPR000219">
    <property type="entry name" value="DH_dom"/>
</dbReference>
<feature type="compositionally biased region" description="Polar residues" evidence="3">
    <location>
        <begin position="1096"/>
        <end position="1119"/>
    </location>
</feature>
<reference evidence="7" key="1">
    <citation type="journal article" date="2006" name="Science">
        <title>Ancient noncoding elements conserved in the human genome.</title>
        <authorList>
            <person name="Venkatesh B."/>
            <person name="Kirkness E.F."/>
            <person name="Loh Y.H."/>
            <person name="Halpern A.L."/>
            <person name="Lee A.P."/>
            <person name="Johnson J."/>
            <person name="Dandona N."/>
            <person name="Viswanathan L.D."/>
            <person name="Tay A."/>
            <person name="Venter J.C."/>
            <person name="Strausberg R.L."/>
            <person name="Brenner S."/>
        </authorList>
    </citation>
    <scope>NUCLEOTIDE SEQUENCE [LARGE SCALE GENOMIC DNA]</scope>
</reference>
<dbReference type="CDD" id="cd13243">
    <property type="entry name" value="PH_PLEKHG1_G2_G3"/>
    <property type="match status" value="1"/>
</dbReference>
<dbReference type="Gene3D" id="2.30.29.30">
    <property type="entry name" value="Pleckstrin-homology domain (PH domain)/Phosphotyrosine-binding domain (PTB)"/>
    <property type="match status" value="1"/>
</dbReference>
<dbReference type="InterPro" id="IPR043324">
    <property type="entry name" value="PH_PLEKHG1_G2_G3"/>
</dbReference>
<feature type="compositionally biased region" description="Basic and acidic residues" evidence="3">
    <location>
        <begin position="514"/>
        <end position="530"/>
    </location>
</feature>
<feature type="compositionally biased region" description="Polar residues" evidence="3">
    <location>
        <begin position="611"/>
        <end position="620"/>
    </location>
</feature>
<feature type="compositionally biased region" description="Basic and acidic residues" evidence="3">
    <location>
        <begin position="1"/>
        <end position="21"/>
    </location>
</feature>
<dbReference type="Pfam" id="PF00621">
    <property type="entry name" value="RhoGEF"/>
    <property type="match status" value="1"/>
</dbReference>
<feature type="compositionally biased region" description="Polar residues" evidence="3">
    <location>
        <begin position="142"/>
        <end position="153"/>
    </location>
</feature>
<dbReference type="GO" id="GO:0005085">
    <property type="term" value="F:guanyl-nucleotide exchange factor activity"/>
    <property type="evidence" value="ECO:0007669"/>
    <property type="project" value="UniProtKB-KW"/>
</dbReference>
<proteinExistence type="predicted"/>
<feature type="compositionally biased region" description="Low complexity" evidence="3">
    <location>
        <begin position="71"/>
        <end position="89"/>
    </location>
</feature>
<keyword evidence="7" id="KW-1185">Reference proteome</keyword>
<dbReference type="SMART" id="SM00325">
    <property type="entry name" value="RhoGEF"/>
    <property type="match status" value="1"/>
</dbReference>
<sequence>MPDKAGEATETIIRNEDEYHVPPDTLTPVRGMSSQRTTLTAPVGSLHRDNGQSRYGGMRTMDSSDRDRPVSYSSTSSSASSRDSHCSFSSGMTLVSNSPLGLNSQDKEAGAIKLELIPTRGLSNPEQCENNRQGNLNPVSIVEKQSTPATNTAAKRVESKGSHRNRATSPTATSATPKLLYVDRVVQEILETERTYVQDLKTIVQDYLDCITDQSRHPLGTEERSALFGNIRDIYHFNSELLQDLENCDSDPVAIAECFVAKSEEFHIYTQYCTNYPRSVAVLTECMRNKVLAKFFRERQETLKHSLPLGSYLLKPVQRILKYHLLLHEIVNHLDKDTECYDVVQDAIDTMQRVAWHINDMKRKHEHAVRLQEIQSLLTNWKGPDLTSYGELVLEGTFRIQRAKNERTLFLLDKLLLITKKREDMYTYKAHILCCNLMLVEVIPKEPLSFSVFHYKNPKVQHTVQAKSVQDKRLWILHLKRLILENHPAKIPAKAKQAILEMDAIHHPGFHYSPEGERRAAAHVREEGITPRRVRRKSEPSTRLKSPKQPETRQEKRASIEGSLLSSTVDAALSETTFSPKSVDESLQCSDTVNQSQESLEPAYPSDQEESLLQTPTLEQTDADDEEEAEQRGRPDSQQQMKGSRKRQNSQDWEDFDKRRSFNFSTSSLQSASTPSAKEPCQFTTSAGSAATGALASEWIKTKGISGSVQMADPRGACAVRELWSDAPIREILFPGQPLSRRNPEDDDYQMFMPAISTPTLNSTQVSQACTESSRPCSWHTEITQENPIPAISRRIVRRANSVKENHSTFRSTMSSNDKQGCPKLSRNASLCNSSPPKICAAQPVACAMETFIDLQSPAASSCESNLDITDSLKTGPVKSIYENVQLSEDLKLTGMRENAAPIRHGGIKVTDREGDKDRPCDQNKSKAPFKDKKLTTTRFTEIRRRAAANKSTACPQKEVDTTKCFTQTIGLCEKNHKNVKTDFKECTEKDNFLGPDIDIGCHDNMGRFVSEESLQFSGDDAPCLLGKGYLGWVDSSSNSNSLSHESVPDKLSEEVDEIWNDLENYIKKSEETKKDRLPAAFPVSKDDLNQPDCPQENSQNSTELQDLQPTTPITDNPSITKAVKNKLTRLSGTGFKSEEGDLRRDHSALNASSSSFVADGIVTESPLSGASSHISFTSSESLDHGLDIVDRTKRRVYYMARQYSQKIKRANQLLKRNPGEQSPSDHQKQKYKDLAAILEEKKQGGPAIGARIAEYSQLYDQIVFRETALKSQNTLNDCTGEMFGLNLESPLYSGCDTERQSLSTDDWFLHSTYSNGELADFVPWPNVQELKSKYVSPEKNAQLQRKLALTGLSTIVNSPVPCSPAYPQVLTQRWSTIISPPDKENLCQEQNYNSLGRRTSAGKPQLRSQSSTIGVSRSSDSITYTCQSEGNLLRASKSSSFDRPTSMATRSVDSLAYAGAQQHFCTEALGDSHSGLILQDSQKVLVVNRIPPLDAQTATQNYFANFNDTGEDDEDYVEIKSDDDYDELDDGPHTPDMSFEPQSNAKSTPKHIAFSSTSDLHSLSAPCTPVTSDINTSESLAALTSPDKLDDYLWRVPSPTQQNIVQTLREKFQCLSSSSFA</sequence>
<dbReference type="OMA" id="WHSTYSN"/>
<dbReference type="Pfam" id="PF22697">
    <property type="entry name" value="SOS1_NGEF_PH"/>
    <property type="match status" value="1"/>
</dbReference>
<dbReference type="PROSITE" id="PS50003">
    <property type="entry name" value="PH_DOMAIN"/>
    <property type="match status" value="1"/>
</dbReference>
<evidence type="ECO:0000256" key="1">
    <source>
        <dbReference type="ARBA" id="ARBA00022553"/>
    </source>
</evidence>
<dbReference type="GeneTree" id="ENSGT00940000157723"/>
<dbReference type="SUPFAM" id="SSF50729">
    <property type="entry name" value="PH domain-like"/>
    <property type="match status" value="1"/>
</dbReference>
<dbReference type="InterPro" id="IPR011993">
    <property type="entry name" value="PH-like_dom_sf"/>
</dbReference>
<dbReference type="InterPro" id="IPR035899">
    <property type="entry name" value="DBL_dom_sf"/>
</dbReference>
<feature type="region of interest" description="Disordered" evidence="3">
    <location>
        <begin position="1524"/>
        <end position="1552"/>
    </location>
</feature>
<dbReference type="GO" id="GO:0031267">
    <property type="term" value="F:small GTPase binding"/>
    <property type="evidence" value="ECO:0007669"/>
    <property type="project" value="TreeGrafter"/>
</dbReference>
<feature type="compositionally biased region" description="Basic and acidic residues" evidence="3">
    <location>
        <begin position="537"/>
        <end position="559"/>
    </location>
</feature>
<evidence type="ECO:0000259" key="5">
    <source>
        <dbReference type="PROSITE" id="PS50010"/>
    </source>
</evidence>
<feature type="domain" description="PH" evidence="4">
    <location>
        <begin position="385"/>
        <end position="484"/>
    </location>
</feature>
<accession>A0A4W3HD47</accession>
<feature type="region of interest" description="Disordered" evidence="3">
    <location>
        <begin position="665"/>
        <end position="684"/>
    </location>
</feature>
<feature type="compositionally biased region" description="Polar residues" evidence="3">
    <location>
        <begin position="577"/>
        <end position="599"/>
    </location>
</feature>
<dbReference type="InParanoid" id="A0A4W3HD47"/>
<keyword evidence="2" id="KW-0344">Guanine-nucleotide releasing factor</keyword>
<evidence type="ECO:0000259" key="4">
    <source>
        <dbReference type="PROSITE" id="PS50003"/>
    </source>
</evidence>
<name>A0A4W3HD47_CALMI</name>
<dbReference type="CDD" id="cd00160">
    <property type="entry name" value="RhoGEF"/>
    <property type="match status" value="1"/>
</dbReference>
<feature type="region of interest" description="Disordered" evidence="3">
    <location>
        <begin position="1"/>
        <end position="89"/>
    </location>
</feature>
<dbReference type="FunFam" id="2.30.29.30:FF:000132">
    <property type="entry name" value="pleckstrin homology domain-containing family G member 2"/>
    <property type="match status" value="1"/>
</dbReference>
<reference evidence="6" key="4">
    <citation type="submission" date="2025-08" db="UniProtKB">
        <authorList>
            <consortium name="Ensembl"/>
        </authorList>
    </citation>
    <scope>IDENTIFICATION</scope>
</reference>
<feature type="region of interest" description="Disordered" evidence="3">
    <location>
        <begin position="1077"/>
        <end position="1119"/>
    </location>
</feature>
<dbReference type="FunFam" id="1.20.900.10:FF:000019">
    <property type="entry name" value="Pleckstrin homology domain-containing family G member 1"/>
    <property type="match status" value="1"/>
</dbReference>
<feature type="region of interest" description="Disordered" evidence="3">
    <location>
        <begin position="142"/>
        <end position="174"/>
    </location>
</feature>
<feature type="compositionally biased region" description="Low complexity" evidence="3">
    <location>
        <begin position="665"/>
        <end position="677"/>
    </location>
</feature>
<dbReference type="InterPro" id="IPR055251">
    <property type="entry name" value="SOS1_NGEF_PH"/>
</dbReference>
<dbReference type="SMART" id="SM00233">
    <property type="entry name" value="PH"/>
    <property type="match status" value="1"/>
</dbReference>
<dbReference type="PANTHER" id="PTHR45924">
    <property type="entry name" value="FI17866P1"/>
    <property type="match status" value="1"/>
</dbReference>
<dbReference type="Proteomes" id="UP000314986">
    <property type="component" value="Unassembled WGS sequence"/>
</dbReference>
<evidence type="ECO:0000256" key="3">
    <source>
        <dbReference type="SAM" id="MobiDB-lite"/>
    </source>
</evidence>
<reference evidence="6" key="5">
    <citation type="submission" date="2025-09" db="UniProtKB">
        <authorList>
            <consortium name="Ensembl"/>
        </authorList>
    </citation>
    <scope>IDENTIFICATION</scope>
</reference>
<evidence type="ECO:0000313" key="7">
    <source>
        <dbReference type="Proteomes" id="UP000314986"/>
    </source>
</evidence>